<evidence type="ECO:0000256" key="1">
    <source>
        <dbReference type="SAM" id="SignalP"/>
    </source>
</evidence>
<evidence type="ECO:0000313" key="2">
    <source>
        <dbReference type="EMBL" id="MFC1853857.1"/>
    </source>
</evidence>
<keyword evidence="3" id="KW-1185">Reference proteome</keyword>
<keyword evidence="1" id="KW-0732">Signal</keyword>
<evidence type="ECO:0008006" key="4">
    <source>
        <dbReference type="Google" id="ProtNLM"/>
    </source>
</evidence>
<feature type="signal peptide" evidence="1">
    <location>
        <begin position="1"/>
        <end position="26"/>
    </location>
</feature>
<accession>A0ABV6Z5Y7</accession>
<evidence type="ECO:0000313" key="3">
    <source>
        <dbReference type="Proteomes" id="UP001594351"/>
    </source>
</evidence>
<gene>
    <name evidence="2" type="ORF">ACFL27_27040</name>
</gene>
<sequence length="104" mass="12121">MKNSCLWLTPFLAVLLTLCFSNPALALDNAFALKIGYQFFQSDEGWQEPDLLGDDSSYFNGRNYSLEWDVLPLDVFGLRFTLDYFRQDRIIEYSSQQHSILHND</sequence>
<name>A0ABV6Z5Y7_UNCC1</name>
<proteinExistence type="predicted"/>
<feature type="chain" id="PRO_5045101382" description="Outer membrane protein beta-barrel domain-containing protein" evidence="1">
    <location>
        <begin position="27"/>
        <end position="104"/>
    </location>
</feature>
<protein>
    <recommendedName>
        <fullName evidence="4">Outer membrane protein beta-barrel domain-containing protein</fullName>
    </recommendedName>
</protein>
<dbReference type="Proteomes" id="UP001594351">
    <property type="component" value="Unassembled WGS sequence"/>
</dbReference>
<dbReference type="EMBL" id="JBHPBY010000627">
    <property type="protein sequence ID" value="MFC1853857.1"/>
    <property type="molecule type" value="Genomic_DNA"/>
</dbReference>
<organism evidence="2 3">
    <name type="scientific">candidate division CSSED10-310 bacterium</name>
    <dbReference type="NCBI Taxonomy" id="2855610"/>
    <lineage>
        <taxon>Bacteria</taxon>
        <taxon>Bacteria division CSSED10-310</taxon>
    </lineage>
</organism>
<reference evidence="2 3" key="1">
    <citation type="submission" date="2024-09" db="EMBL/GenBank/DDBJ databases">
        <title>Laminarin stimulates single cell rates of sulfate reduction while oxygen inhibits transcriptomic activity in coastal marine sediment.</title>
        <authorList>
            <person name="Lindsay M."/>
            <person name="Orcutt B."/>
            <person name="Emerson D."/>
            <person name="Stepanauskas R."/>
            <person name="D'Angelo T."/>
        </authorList>
    </citation>
    <scope>NUCLEOTIDE SEQUENCE [LARGE SCALE GENOMIC DNA]</scope>
    <source>
        <strain evidence="2">SAG AM-311-K15</strain>
    </source>
</reference>
<comment type="caution">
    <text evidence="2">The sequence shown here is derived from an EMBL/GenBank/DDBJ whole genome shotgun (WGS) entry which is preliminary data.</text>
</comment>